<proteinExistence type="predicted"/>
<keyword evidence="1" id="KW-1133">Transmembrane helix</keyword>
<evidence type="ECO:0000256" key="1">
    <source>
        <dbReference type="SAM" id="Phobius"/>
    </source>
</evidence>
<keyword evidence="1" id="KW-0812">Transmembrane</keyword>
<feature type="non-terminal residue" evidence="2">
    <location>
        <position position="45"/>
    </location>
</feature>
<feature type="transmembrane region" description="Helical" evidence="1">
    <location>
        <begin position="6"/>
        <end position="30"/>
    </location>
</feature>
<dbReference type="AlphaFoldDB" id="A0A382UM17"/>
<name>A0A382UM17_9ZZZZ</name>
<dbReference type="EMBL" id="UINC01144915">
    <property type="protein sequence ID" value="SVD34731.1"/>
    <property type="molecule type" value="Genomic_DNA"/>
</dbReference>
<evidence type="ECO:0000313" key="2">
    <source>
        <dbReference type="EMBL" id="SVD34731.1"/>
    </source>
</evidence>
<reference evidence="2" key="1">
    <citation type="submission" date="2018-05" db="EMBL/GenBank/DDBJ databases">
        <authorList>
            <person name="Lanie J.A."/>
            <person name="Ng W.-L."/>
            <person name="Kazmierczak K.M."/>
            <person name="Andrzejewski T.M."/>
            <person name="Davidsen T.M."/>
            <person name="Wayne K.J."/>
            <person name="Tettelin H."/>
            <person name="Glass J.I."/>
            <person name="Rusch D."/>
            <person name="Podicherti R."/>
            <person name="Tsui H.-C.T."/>
            <person name="Winkler M.E."/>
        </authorList>
    </citation>
    <scope>NUCLEOTIDE SEQUENCE</scope>
</reference>
<protein>
    <submittedName>
        <fullName evidence="2">Uncharacterized protein</fullName>
    </submittedName>
</protein>
<keyword evidence="1" id="KW-0472">Membrane</keyword>
<accession>A0A382UM17</accession>
<sequence>MNIKKIAIAGVCGFVAMTVASIVPMILFYAPHGEALAEKFPGVVQ</sequence>
<gene>
    <name evidence="2" type="ORF">METZ01_LOCUS387585</name>
</gene>
<organism evidence="2">
    <name type="scientific">marine metagenome</name>
    <dbReference type="NCBI Taxonomy" id="408172"/>
    <lineage>
        <taxon>unclassified sequences</taxon>
        <taxon>metagenomes</taxon>
        <taxon>ecological metagenomes</taxon>
    </lineage>
</organism>